<sequence>MVKFDPELKKEAEKDGGKFDKKVDKDWTHAYADDLRADVYTEVNSSPKADVHQREWRKIMNGDPVEINPSVGSGLKCMTIDEWSCRWKQNDRFPECLACGSESTKEHHFMQTWCRSKKAFESETLCLDCHMFSWRSYSDPDFLTPEEYDKIRWENMVNDKAAGRPVVPDADKRPSLEELGIPTGDKPGIHDWMHALAEVQCNLRGPFFQAPLRRNPPQRCNTFRCRSCIDHQMHDLAAYTRDLR</sequence>
<proteinExistence type="predicted"/>
<dbReference type="EMBL" id="CP001327">
    <property type="protein sequence ID" value="ACO64594.1"/>
    <property type="molecule type" value="Genomic_DNA"/>
</dbReference>
<evidence type="ECO:0000256" key="1">
    <source>
        <dbReference type="SAM" id="MobiDB-lite"/>
    </source>
</evidence>
<feature type="region of interest" description="Disordered" evidence="1">
    <location>
        <begin position="1"/>
        <end position="20"/>
    </location>
</feature>
<dbReference type="OMA" id="EYDKIRW"/>
<dbReference type="KEGG" id="mis:MICPUN_59543"/>
<organism evidence="2 3">
    <name type="scientific">Micromonas commoda (strain RCC299 / NOUM17 / CCMP2709)</name>
    <name type="common">Picoplanktonic green alga</name>
    <dbReference type="NCBI Taxonomy" id="296587"/>
    <lineage>
        <taxon>Eukaryota</taxon>
        <taxon>Viridiplantae</taxon>
        <taxon>Chlorophyta</taxon>
        <taxon>Mamiellophyceae</taxon>
        <taxon>Mamiellales</taxon>
        <taxon>Mamiellaceae</taxon>
        <taxon>Micromonas</taxon>
    </lineage>
</organism>
<dbReference type="RefSeq" id="XP_002503336.1">
    <property type="nucleotide sequence ID" value="XM_002503290.1"/>
</dbReference>
<protein>
    <submittedName>
        <fullName evidence="2">Uncharacterized protein</fullName>
    </submittedName>
</protein>
<gene>
    <name evidence="2" type="ORF">MICPUN_59543</name>
</gene>
<reference evidence="2 3" key="1">
    <citation type="journal article" date="2009" name="Science">
        <title>Green evolution and dynamic adaptations revealed by genomes of the marine picoeukaryotes Micromonas.</title>
        <authorList>
            <person name="Worden A.Z."/>
            <person name="Lee J.H."/>
            <person name="Mock T."/>
            <person name="Rouze P."/>
            <person name="Simmons M.P."/>
            <person name="Aerts A.L."/>
            <person name="Allen A.E."/>
            <person name="Cuvelier M.L."/>
            <person name="Derelle E."/>
            <person name="Everett M.V."/>
            <person name="Foulon E."/>
            <person name="Grimwood J."/>
            <person name="Gundlach H."/>
            <person name="Henrissat B."/>
            <person name="Napoli C."/>
            <person name="McDonald S.M."/>
            <person name="Parker M.S."/>
            <person name="Rombauts S."/>
            <person name="Salamov A."/>
            <person name="Von Dassow P."/>
            <person name="Badger J.H."/>
            <person name="Coutinho P.M."/>
            <person name="Demir E."/>
            <person name="Dubchak I."/>
            <person name="Gentemann C."/>
            <person name="Eikrem W."/>
            <person name="Gready J.E."/>
            <person name="John U."/>
            <person name="Lanier W."/>
            <person name="Lindquist E.A."/>
            <person name="Lucas S."/>
            <person name="Mayer K.F."/>
            <person name="Moreau H."/>
            <person name="Not F."/>
            <person name="Otillar R."/>
            <person name="Panaud O."/>
            <person name="Pangilinan J."/>
            <person name="Paulsen I."/>
            <person name="Piegu B."/>
            <person name="Poliakov A."/>
            <person name="Robbens S."/>
            <person name="Schmutz J."/>
            <person name="Toulza E."/>
            <person name="Wyss T."/>
            <person name="Zelensky A."/>
            <person name="Zhou K."/>
            <person name="Armbrust E.V."/>
            <person name="Bhattacharya D."/>
            <person name="Goodenough U.W."/>
            <person name="Van de Peer Y."/>
            <person name="Grigoriev I.V."/>
        </authorList>
    </citation>
    <scope>NUCLEOTIDE SEQUENCE [LARGE SCALE GENOMIC DNA]</scope>
    <source>
        <strain evidence="3">RCC299 / NOUM17</strain>
    </source>
</reference>
<evidence type="ECO:0000313" key="2">
    <source>
        <dbReference type="EMBL" id="ACO64594.1"/>
    </source>
</evidence>
<name>C1E8Z1_MICCC</name>
<keyword evidence="3" id="KW-1185">Reference proteome</keyword>
<dbReference type="OrthoDB" id="525072at2759"/>
<dbReference type="Proteomes" id="UP000002009">
    <property type="component" value="Chromosome 6"/>
</dbReference>
<dbReference type="InParanoid" id="C1E8Z1"/>
<dbReference type="GeneID" id="8244269"/>
<accession>C1E8Z1</accession>
<dbReference type="eggNOG" id="ENOG502S1N3">
    <property type="taxonomic scope" value="Eukaryota"/>
</dbReference>
<evidence type="ECO:0000313" key="3">
    <source>
        <dbReference type="Proteomes" id="UP000002009"/>
    </source>
</evidence>
<dbReference type="AlphaFoldDB" id="C1E8Z1"/>